<evidence type="ECO:0000313" key="2">
    <source>
        <dbReference type="Proteomes" id="UP001066276"/>
    </source>
</evidence>
<dbReference type="EMBL" id="JANPWB010000011">
    <property type="protein sequence ID" value="KAJ1124508.1"/>
    <property type="molecule type" value="Genomic_DNA"/>
</dbReference>
<dbReference type="AlphaFoldDB" id="A0AAV7P864"/>
<protein>
    <submittedName>
        <fullName evidence="1">Uncharacterized protein</fullName>
    </submittedName>
</protein>
<accession>A0AAV7P864</accession>
<comment type="caution">
    <text evidence="1">The sequence shown here is derived from an EMBL/GenBank/DDBJ whole genome shotgun (WGS) entry which is preliminary data.</text>
</comment>
<reference evidence="1" key="1">
    <citation type="journal article" date="2022" name="bioRxiv">
        <title>Sequencing and chromosome-scale assembly of the giantPleurodeles waltlgenome.</title>
        <authorList>
            <person name="Brown T."/>
            <person name="Elewa A."/>
            <person name="Iarovenko S."/>
            <person name="Subramanian E."/>
            <person name="Araus A.J."/>
            <person name="Petzold A."/>
            <person name="Susuki M."/>
            <person name="Suzuki K.-i.T."/>
            <person name="Hayashi T."/>
            <person name="Toyoda A."/>
            <person name="Oliveira C."/>
            <person name="Osipova E."/>
            <person name="Leigh N.D."/>
            <person name="Simon A."/>
            <person name="Yun M.H."/>
        </authorList>
    </citation>
    <scope>NUCLEOTIDE SEQUENCE</scope>
    <source>
        <strain evidence="1">20211129_DDA</strain>
        <tissue evidence="1">Liver</tissue>
    </source>
</reference>
<sequence>MLEKLVGRMKRSEEDEQWGVPLLVGKPLSHLSDMALQIVAMVSALGYAPAMIKLARTKREPGGSDQRKSIHQHRVPLAWVTRVFQVPRARTPITDRQKCPIAERGAANGLRLDEWQFWMWKCLKVRGL</sequence>
<gene>
    <name evidence="1" type="ORF">NDU88_002959</name>
</gene>
<organism evidence="1 2">
    <name type="scientific">Pleurodeles waltl</name>
    <name type="common">Iberian ribbed newt</name>
    <dbReference type="NCBI Taxonomy" id="8319"/>
    <lineage>
        <taxon>Eukaryota</taxon>
        <taxon>Metazoa</taxon>
        <taxon>Chordata</taxon>
        <taxon>Craniata</taxon>
        <taxon>Vertebrata</taxon>
        <taxon>Euteleostomi</taxon>
        <taxon>Amphibia</taxon>
        <taxon>Batrachia</taxon>
        <taxon>Caudata</taxon>
        <taxon>Salamandroidea</taxon>
        <taxon>Salamandridae</taxon>
        <taxon>Pleurodelinae</taxon>
        <taxon>Pleurodeles</taxon>
    </lineage>
</organism>
<evidence type="ECO:0000313" key="1">
    <source>
        <dbReference type="EMBL" id="KAJ1124508.1"/>
    </source>
</evidence>
<name>A0AAV7P864_PLEWA</name>
<keyword evidence="2" id="KW-1185">Reference proteome</keyword>
<proteinExistence type="predicted"/>
<dbReference type="Proteomes" id="UP001066276">
    <property type="component" value="Chromosome 7"/>
</dbReference>